<dbReference type="InterPro" id="IPR001206">
    <property type="entry name" value="Diacylglycerol_kinase_cat_dom"/>
</dbReference>
<name>A0A9D2GTP8_9BACT</name>
<dbReference type="EMBL" id="DXAQ01000071">
    <property type="protein sequence ID" value="HIZ89192.1"/>
    <property type="molecule type" value="Genomic_DNA"/>
</dbReference>
<dbReference type="InterPro" id="IPR016064">
    <property type="entry name" value="NAD/diacylglycerol_kinase_sf"/>
</dbReference>
<dbReference type="GO" id="GO:0005886">
    <property type="term" value="C:plasma membrane"/>
    <property type="evidence" value="ECO:0007669"/>
    <property type="project" value="TreeGrafter"/>
</dbReference>
<reference evidence="2" key="1">
    <citation type="journal article" date="2021" name="PeerJ">
        <title>Extensive microbial diversity within the chicken gut microbiome revealed by metagenomics and culture.</title>
        <authorList>
            <person name="Gilroy R."/>
            <person name="Ravi A."/>
            <person name="Getino M."/>
            <person name="Pursley I."/>
            <person name="Horton D.L."/>
            <person name="Alikhan N.F."/>
            <person name="Baker D."/>
            <person name="Gharbi K."/>
            <person name="Hall N."/>
            <person name="Watson M."/>
            <person name="Adriaenssens E.M."/>
            <person name="Foster-Nyarko E."/>
            <person name="Jarju S."/>
            <person name="Secka A."/>
            <person name="Antonio M."/>
            <person name="Oren A."/>
            <person name="Chaudhuri R.R."/>
            <person name="La Ragione R."/>
            <person name="Hildebrand F."/>
            <person name="Pallen M.J."/>
        </authorList>
    </citation>
    <scope>NUCLEOTIDE SEQUENCE</scope>
    <source>
        <strain evidence="2">ChiW4-1371</strain>
    </source>
</reference>
<dbReference type="Pfam" id="PF00781">
    <property type="entry name" value="DAGK_cat"/>
    <property type="match status" value="1"/>
</dbReference>
<reference evidence="2" key="2">
    <citation type="submission" date="2021-04" db="EMBL/GenBank/DDBJ databases">
        <authorList>
            <person name="Gilroy R."/>
        </authorList>
    </citation>
    <scope>NUCLEOTIDE SEQUENCE</scope>
    <source>
        <strain evidence="2">ChiW4-1371</strain>
    </source>
</reference>
<evidence type="ECO:0000313" key="2">
    <source>
        <dbReference type="EMBL" id="HIZ89192.1"/>
    </source>
</evidence>
<dbReference type="PROSITE" id="PS50146">
    <property type="entry name" value="DAGK"/>
    <property type="match status" value="1"/>
</dbReference>
<dbReference type="GO" id="GO:0016301">
    <property type="term" value="F:kinase activity"/>
    <property type="evidence" value="ECO:0007669"/>
    <property type="project" value="InterPro"/>
</dbReference>
<dbReference type="Gene3D" id="2.60.200.40">
    <property type="match status" value="1"/>
</dbReference>
<gene>
    <name evidence="2" type="ORF">H9804_04545</name>
</gene>
<dbReference type="Proteomes" id="UP000824176">
    <property type="component" value="Unassembled WGS sequence"/>
</dbReference>
<dbReference type="InterPro" id="IPR050187">
    <property type="entry name" value="Lipid_Phosphate_FormReg"/>
</dbReference>
<comment type="caution">
    <text evidence="2">The sequence shown here is derived from an EMBL/GenBank/DDBJ whole genome shotgun (WGS) entry which is preliminary data.</text>
</comment>
<feature type="domain" description="DAGKc" evidence="1">
    <location>
        <begin position="1"/>
        <end position="127"/>
    </location>
</feature>
<proteinExistence type="predicted"/>
<dbReference type="Gene3D" id="3.40.50.10330">
    <property type="entry name" value="Probable inorganic polyphosphate/atp-NAD kinase, domain 1"/>
    <property type="match status" value="1"/>
</dbReference>
<evidence type="ECO:0000313" key="3">
    <source>
        <dbReference type="Proteomes" id="UP000824176"/>
    </source>
</evidence>
<dbReference type="SUPFAM" id="SSF111331">
    <property type="entry name" value="NAD kinase/diacylglycerol kinase-like"/>
    <property type="match status" value="1"/>
</dbReference>
<protein>
    <recommendedName>
        <fullName evidence="1">DAGKc domain-containing protein</fullName>
    </recommendedName>
</protein>
<organism evidence="2 3">
    <name type="scientific">Candidatus Mucispirillum faecigallinarum</name>
    <dbReference type="NCBI Taxonomy" id="2838699"/>
    <lineage>
        <taxon>Bacteria</taxon>
        <taxon>Pseudomonadati</taxon>
        <taxon>Deferribacterota</taxon>
        <taxon>Deferribacteres</taxon>
        <taxon>Deferribacterales</taxon>
        <taxon>Mucispirillaceae</taxon>
        <taxon>Mucispirillum</taxon>
    </lineage>
</organism>
<sequence length="287" mass="31997">MNDILIIANPASGKYKIIKPLLHKIIDILKQKADKVELTLTKYRGHGTILAQASDSNIIIAAGGDGLINEVAKGVVNTDKLFYALPLGTKNVFCKEYGISSNPLHAAKLLDINHIKQIPVGFIENKIFLLMAGFGFDAHVVKKVEDKGVRFRLLKTLTHVIRGVPAFFFDKYPRMYAYINGKRYGFYHGVFAVSASYAGTYKLGNIQEGKINAFLVENNGRLALFKAFAPLFFWFGFKGTHISAENIKINGAAFCQLDGEYVELQNQSTYIFIKEKAINLISPEKKL</sequence>
<dbReference type="PANTHER" id="PTHR12358:SF106">
    <property type="entry name" value="LIPID KINASE YEGS"/>
    <property type="match status" value="1"/>
</dbReference>
<dbReference type="InterPro" id="IPR017438">
    <property type="entry name" value="ATP-NAD_kinase_N"/>
</dbReference>
<accession>A0A9D2GTP8</accession>
<dbReference type="AlphaFoldDB" id="A0A9D2GTP8"/>
<evidence type="ECO:0000259" key="1">
    <source>
        <dbReference type="PROSITE" id="PS50146"/>
    </source>
</evidence>
<dbReference type="PANTHER" id="PTHR12358">
    <property type="entry name" value="SPHINGOSINE KINASE"/>
    <property type="match status" value="1"/>
</dbReference>